<keyword evidence="2" id="KW-1185">Reference proteome</keyword>
<name>A0ABD5YH69_9EURY</name>
<dbReference type="RefSeq" id="WP_267664039.1">
    <property type="nucleotide sequence ID" value="NZ_JAODIX010000031.1"/>
</dbReference>
<dbReference type="Gene3D" id="3.60.15.10">
    <property type="entry name" value="Ribonuclease Z/Hydroxyacylglutathione hydrolase-like"/>
    <property type="match status" value="1"/>
</dbReference>
<dbReference type="Proteomes" id="UP001596390">
    <property type="component" value="Unassembled WGS sequence"/>
</dbReference>
<reference evidence="1 2" key="1">
    <citation type="journal article" date="2019" name="Int. J. Syst. Evol. Microbiol.">
        <title>The Global Catalogue of Microorganisms (GCM) 10K type strain sequencing project: providing services to taxonomists for standard genome sequencing and annotation.</title>
        <authorList>
            <consortium name="The Broad Institute Genomics Platform"/>
            <consortium name="The Broad Institute Genome Sequencing Center for Infectious Disease"/>
            <person name="Wu L."/>
            <person name="Ma J."/>
        </authorList>
    </citation>
    <scope>NUCLEOTIDE SEQUENCE [LARGE SCALE GENOMIC DNA]</scope>
    <source>
        <strain evidence="1 2">Q85</strain>
    </source>
</reference>
<protein>
    <submittedName>
        <fullName evidence="1">MBL fold metallo-hydrolase</fullName>
    </submittedName>
</protein>
<dbReference type="Pfam" id="PF13483">
    <property type="entry name" value="Lactamase_B_3"/>
    <property type="match status" value="1"/>
</dbReference>
<comment type="caution">
    <text evidence="1">The sequence shown here is derived from an EMBL/GenBank/DDBJ whole genome shotgun (WGS) entry which is preliminary data.</text>
</comment>
<gene>
    <name evidence="1" type="ORF">ACFQMK_08810</name>
</gene>
<dbReference type="PANTHER" id="PTHR43546">
    <property type="entry name" value="UPF0173 METAL-DEPENDENT HYDROLASE MJ1163-RELATED"/>
    <property type="match status" value="1"/>
</dbReference>
<dbReference type="InterPro" id="IPR036866">
    <property type="entry name" value="RibonucZ/Hydroxyglut_hydro"/>
</dbReference>
<dbReference type="AlphaFoldDB" id="A0ABD5YH69"/>
<sequence length="244" mass="25998">MTVHYDGFAAEWLGYATARLAPEDGPVAYTDPGRYGVLDDYWARDGDLVVVTHDHHYDPEGIRSVATETATLVIYEAVEPAEIDRDVEPIDSLAEDYDVIRVDDESRVDVDTPAGEATVWSVAAHNDPEGPNAGPDGSVTHPPGLGCGFLLGLGDRTVFWPGDSDALDAFAELEVSVFLANIGGGGIVSDRRASAELAEAMDPDLVVPIHYDTFEKLEADGEAFAGDVAARSIPVALDARSANQ</sequence>
<dbReference type="EMBL" id="JBHSZZ010000031">
    <property type="protein sequence ID" value="MFC7186985.1"/>
    <property type="molecule type" value="Genomic_DNA"/>
</dbReference>
<organism evidence="1 2">
    <name type="scientific">Halorubrum yunnanense</name>
    <dbReference type="NCBI Taxonomy" id="1526162"/>
    <lineage>
        <taxon>Archaea</taxon>
        <taxon>Methanobacteriati</taxon>
        <taxon>Methanobacteriota</taxon>
        <taxon>Stenosarchaea group</taxon>
        <taxon>Halobacteria</taxon>
        <taxon>Halobacteriales</taxon>
        <taxon>Haloferacaceae</taxon>
        <taxon>Halorubrum</taxon>
    </lineage>
</organism>
<proteinExistence type="predicted"/>
<dbReference type="PANTHER" id="PTHR43546:SF8">
    <property type="entry name" value="METALLO-BETA-LACTAMASE DOMAIN-CONTAINING PROTEIN"/>
    <property type="match status" value="1"/>
</dbReference>
<dbReference type="InterPro" id="IPR050114">
    <property type="entry name" value="UPF0173_UPF0282_UlaG_hydrolase"/>
</dbReference>
<evidence type="ECO:0000313" key="1">
    <source>
        <dbReference type="EMBL" id="MFC7186985.1"/>
    </source>
</evidence>
<dbReference type="SUPFAM" id="SSF56281">
    <property type="entry name" value="Metallo-hydrolase/oxidoreductase"/>
    <property type="match status" value="1"/>
</dbReference>
<accession>A0ABD5YH69</accession>
<evidence type="ECO:0000313" key="2">
    <source>
        <dbReference type="Proteomes" id="UP001596390"/>
    </source>
</evidence>